<dbReference type="CAZy" id="GH23">
    <property type="family name" value="Glycoside Hydrolase Family 23"/>
</dbReference>
<keyword evidence="1 6" id="KW-0732">Signal</keyword>
<keyword evidence="3 6" id="KW-0998">Cell outer membrane</keyword>
<dbReference type="PANTHER" id="PTHR35936">
    <property type="entry name" value="MEMBRANE-BOUND LYTIC MUREIN TRANSGLYCOSYLASE F"/>
    <property type="match status" value="1"/>
</dbReference>
<evidence type="ECO:0000256" key="5">
    <source>
        <dbReference type="ARBA" id="ARBA00023316"/>
    </source>
</evidence>
<keyword evidence="9" id="KW-1185">Reference proteome</keyword>
<dbReference type="EC" id="4.2.2.n1" evidence="6"/>
<dbReference type="GO" id="GO:0008933">
    <property type="term" value="F:peptidoglycan lytic transglycosylase activity"/>
    <property type="evidence" value="ECO:0007669"/>
    <property type="project" value="UniProtKB-UniRule"/>
</dbReference>
<dbReference type="GO" id="GO:0009279">
    <property type="term" value="C:cell outer membrane"/>
    <property type="evidence" value="ECO:0007669"/>
    <property type="project" value="UniProtKB-SubCell"/>
</dbReference>
<dbReference type="Pfam" id="PF00497">
    <property type="entry name" value="SBP_bac_3"/>
    <property type="match status" value="1"/>
</dbReference>
<dbReference type="PANTHER" id="PTHR35936:SF32">
    <property type="entry name" value="MEMBRANE-BOUND LYTIC MUREIN TRANSGLYCOSYLASE F"/>
    <property type="match status" value="1"/>
</dbReference>
<dbReference type="CDD" id="cd01009">
    <property type="entry name" value="PBP2_YfhD_N"/>
    <property type="match status" value="1"/>
</dbReference>
<organism evidence="8 9">
    <name type="scientific">Methylovorus glucosotrophus (strain SIP3-4)</name>
    <dbReference type="NCBI Taxonomy" id="582744"/>
    <lineage>
        <taxon>Bacteria</taxon>
        <taxon>Pseudomonadati</taxon>
        <taxon>Pseudomonadota</taxon>
        <taxon>Betaproteobacteria</taxon>
        <taxon>Nitrosomonadales</taxon>
        <taxon>Methylophilaceae</taxon>
        <taxon>Methylovorus</taxon>
    </lineage>
</organism>
<dbReference type="Gene3D" id="1.10.530.10">
    <property type="match status" value="1"/>
</dbReference>
<accession>C6XD18</accession>
<evidence type="ECO:0000259" key="7">
    <source>
        <dbReference type="SMART" id="SM00062"/>
    </source>
</evidence>
<dbReference type="CDD" id="cd13403">
    <property type="entry name" value="MLTF-like"/>
    <property type="match status" value="1"/>
</dbReference>
<dbReference type="InterPro" id="IPR008258">
    <property type="entry name" value="Transglycosylase_SLT_dom_1"/>
</dbReference>
<dbReference type="OrthoDB" id="9815002at2"/>
<dbReference type="eggNOG" id="COG4623">
    <property type="taxonomic scope" value="Bacteria"/>
</dbReference>
<protein>
    <recommendedName>
        <fullName evidence="6">Membrane-bound lytic murein transglycosylase F</fullName>
        <ecNumber evidence="6">4.2.2.n1</ecNumber>
    </recommendedName>
    <alternativeName>
        <fullName evidence="6">Murein lyase F</fullName>
    </alternativeName>
</protein>
<dbReference type="GO" id="GO:0016998">
    <property type="term" value="P:cell wall macromolecule catabolic process"/>
    <property type="evidence" value="ECO:0007669"/>
    <property type="project" value="UniProtKB-UniRule"/>
</dbReference>
<sequence length="475" mass="53763" precursor="true">MRIFLTILLALLCSACEQSGDSPAHRPLTKELIVVTHNGPNTYYVDGENQNAGFEYDLVQMFMKDLGPEYSAKFLVVGNISQVIPTLVKGQAHFAAADLSITKLRQHLVKFSVPYQNTQQKVIYNESQSKPPKTVSDLIGKRIAVPAGTSYAERLREMKERAPALQWEELKRASADELMEQVADGSLDFTVADSHLANMLKNYYPNLADGMSVGKPEQVAWAFPKRGQAWIYQRANAFIEKIKKDGRLRNLVDRYYGHSERLNPMDVTNFLVRTRNVLPQYVGLFKQAQELTGLDWRLLAGVSYQESHWDRFNTSPTNVRGMMMLTEDTADRLGVTDRLDARQSILGGARYIVMLKDMLPERIPEPDRTWLALAAYNIGFAHLEDARILTKRLKLNPDSWADVKKTLPLLNRAEHYSTLKYGYASGGAPVVFVESIRTYHKILERYEPKHQPVLPDFNLVNAGMTTGIAPYQPVP</sequence>
<dbReference type="InterPro" id="IPR023346">
    <property type="entry name" value="Lysozyme-like_dom_sf"/>
</dbReference>
<dbReference type="AlphaFoldDB" id="C6XD18"/>
<dbReference type="InterPro" id="IPR001638">
    <property type="entry name" value="Solute-binding_3/MltF_N"/>
</dbReference>
<keyword evidence="5 6" id="KW-0961">Cell wall biogenesis/degradation</keyword>
<keyword evidence="4 6" id="KW-0456">Lyase</keyword>
<dbReference type="SMART" id="SM00062">
    <property type="entry name" value="PBPb"/>
    <property type="match status" value="1"/>
</dbReference>
<dbReference type="SUPFAM" id="SSF53850">
    <property type="entry name" value="Periplasmic binding protein-like II"/>
    <property type="match status" value="1"/>
</dbReference>
<evidence type="ECO:0000256" key="4">
    <source>
        <dbReference type="ARBA" id="ARBA00023239"/>
    </source>
</evidence>
<keyword evidence="2 6" id="KW-0472">Membrane</keyword>
<dbReference type="InterPro" id="IPR023703">
    <property type="entry name" value="MltF"/>
</dbReference>
<comment type="similarity">
    <text evidence="6">In the C-terminal section; belongs to the transglycosylase Slt family.</text>
</comment>
<evidence type="ECO:0000256" key="1">
    <source>
        <dbReference type="ARBA" id="ARBA00022729"/>
    </source>
</evidence>
<dbReference type="SUPFAM" id="SSF53955">
    <property type="entry name" value="Lysozyme-like"/>
    <property type="match status" value="1"/>
</dbReference>
<gene>
    <name evidence="6" type="primary">mltF</name>
    <name evidence="8" type="ordered locus">Msip34_1196</name>
</gene>
<dbReference type="Proteomes" id="UP000002743">
    <property type="component" value="Chromosome"/>
</dbReference>
<comment type="domain">
    <text evidence="6">The N-terminal domain does not have lytic activity and probably modulates enzymatic activity. The C-terminal domain is the catalytic active domain.</text>
</comment>
<dbReference type="KEGG" id="mei:Msip34_1196"/>
<dbReference type="EMBL" id="CP001674">
    <property type="protein sequence ID" value="ACT50443.1"/>
    <property type="molecule type" value="Genomic_DNA"/>
</dbReference>
<comment type="subcellular location">
    <subcellularLocation>
        <location evidence="6">Cell outer membrane</location>
        <topology evidence="6">Peripheral membrane protein</topology>
    </subcellularLocation>
    <text evidence="6">Attached to the inner leaflet of the outer membrane.</text>
</comment>
<dbReference type="GO" id="GO:0071555">
    <property type="term" value="P:cell wall organization"/>
    <property type="evidence" value="ECO:0007669"/>
    <property type="project" value="UniProtKB-KW"/>
</dbReference>
<dbReference type="NCBIfam" id="NF008112">
    <property type="entry name" value="PRK10859.1"/>
    <property type="match status" value="1"/>
</dbReference>
<evidence type="ECO:0000256" key="2">
    <source>
        <dbReference type="ARBA" id="ARBA00023136"/>
    </source>
</evidence>
<comment type="caution">
    <text evidence="6">Lacks conserved residue(s) required for the propagation of feature annotation.</text>
</comment>
<evidence type="ECO:0000313" key="8">
    <source>
        <dbReference type="EMBL" id="ACT50443.1"/>
    </source>
</evidence>
<feature type="region of interest" description="LT domain" evidence="6">
    <location>
        <begin position="260"/>
        <end position="475"/>
    </location>
</feature>
<comment type="function">
    <text evidence="6">Murein-degrading enzyme that degrades murein glycan strands and insoluble, high-molecular weight murein sacculi, with the concomitant formation of a 1,6-anhydromuramoyl product. Lytic transglycosylases (LTs) play an integral role in the metabolism of the peptidoglycan (PG) sacculus. Their lytic action creates space within the PG sacculus to allow for its expansion as well as for the insertion of various structures such as secretion systems and flagella.</text>
</comment>
<evidence type="ECO:0000313" key="9">
    <source>
        <dbReference type="Proteomes" id="UP000002743"/>
    </source>
</evidence>
<dbReference type="HAMAP" id="MF_02016">
    <property type="entry name" value="MltF"/>
    <property type="match status" value="1"/>
</dbReference>
<reference evidence="8 9" key="2">
    <citation type="journal article" date="2011" name="J. Bacteriol.">
        <title>Genomes of three methylotrophs from a single niche uncover genetic and metabolic divergence of Methylophilaceae.</title>
        <authorList>
            <person name="Lapidus A."/>
            <person name="Clum A."/>
            <person name="Labutti K."/>
            <person name="Kaluzhnaya M.G."/>
            <person name="Lim S."/>
            <person name="Beck D.A."/>
            <person name="Glavina Del Rio T."/>
            <person name="Nolan M."/>
            <person name="Mavromatis K."/>
            <person name="Huntemann M."/>
            <person name="Lucas S."/>
            <person name="Lidstrom M.E."/>
            <person name="Ivanova N."/>
            <person name="Chistoserdova L."/>
        </authorList>
    </citation>
    <scope>NUCLEOTIDE SEQUENCE [LARGE SCALE GENOMIC DNA]</scope>
    <source>
        <strain evidence="8 9">SIP3-4</strain>
    </source>
</reference>
<feature type="active site" evidence="6">
    <location>
        <position position="306"/>
    </location>
</feature>
<dbReference type="RefSeq" id="WP_015829943.1">
    <property type="nucleotide sequence ID" value="NC_012969.1"/>
</dbReference>
<feature type="domain" description="Solute-binding protein family 3/N-terminal" evidence="7">
    <location>
        <begin position="31"/>
        <end position="259"/>
    </location>
</feature>
<evidence type="ECO:0000256" key="6">
    <source>
        <dbReference type="HAMAP-Rule" id="MF_02016"/>
    </source>
</evidence>
<proteinExistence type="inferred from homology"/>
<comment type="catalytic activity">
    <reaction evidence="6">
        <text>Exolytic cleavage of the (1-&gt;4)-beta-glycosidic linkage between N-acetylmuramic acid (MurNAc) and N-acetylglucosamine (GlcNAc) residues in peptidoglycan, from either the reducing or the non-reducing ends of the peptidoglycan chains, with concomitant formation of a 1,6-anhydrobond in the MurNAc residue.</text>
        <dbReference type="EC" id="4.2.2.n1"/>
    </reaction>
</comment>
<comment type="similarity">
    <text evidence="6">In the N-terminal section; belongs to the bacterial solute-binding protein 3 family.</text>
</comment>
<reference evidence="9" key="1">
    <citation type="submission" date="2009-07" db="EMBL/GenBank/DDBJ databases">
        <title>Complete sequence of chromosome of Methylovorus sp. SIP3-4.</title>
        <authorList>
            <person name="Lucas S."/>
            <person name="Copeland A."/>
            <person name="Lapidus A."/>
            <person name="Glavina del Rio T."/>
            <person name="Tice H."/>
            <person name="Bruce D."/>
            <person name="Goodwin L."/>
            <person name="Pitluck S."/>
            <person name="Clum A."/>
            <person name="Larimer F."/>
            <person name="Land M."/>
            <person name="Hauser L."/>
            <person name="Kyrpides N."/>
            <person name="Mikhailova N."/>
            <person name="Kayluzhnaya M."/>
            <person name="Chistoserdova L."/>
        </authorList>
    </citation>
    <scope>NUCLEOTIDE SEQUENCE [LARGE SCALE GENOMIC DNA]</scope>
    <source>
        <strain evidence="9">SIP3-4</strain>
    </source>
</reference>
<name>C6XD18_METGS</name>
<dbReference type="Pfam" id="PF01464">
    <property type="entry name" value="SLT"/>
    <property type="match status" value="1"/>
</dbReference>
<dbReference type="HOGENOM" id="CLU_027494_0_1_4"/>
<evidence type="ECO:0000256" key="3">
    <source>
        <dbReference type="ARBA" id="ARBA00023237"/>
    </source>
</evidence>
<dbReference type="STRING" id="582744.Msip34_1196"/>
<dbReference type="Gene3D" id="3.40.190.10">
    <property type="entry name" value="Periplasmic binding protein-like II"/>
    <property type="match status" value="2"/>
</dbReference>